<dbReference type="GO" id="GO:0030170">
    <property type="term" value="F:pyridoxal phosphate binding"/>
    <property type="evidence" value="ECO:0007669"/>
    <property type="project" value="InterPro"/>
</dbReference>
<dbReference type="Gene3D" id="3.40.640.10">
    <property type="entry name" value="Type I PLP-dependent aspartate aminotransferase-like (Major domain)"/>
    <property type="match status" value="1"/>
</dbReference>
<evidence type="ECO:0000313" key="7">
    <source>
        <dbReference type="EMBL" id="KAJ8903785.1"/>
    </source>
</evidence>
<reference evidence="7 8" key="1">
    <citation type="journal article" date="2023" name="Nat. Commun.">
        <title>Origin of minicircular mitochondrial genomes in red algae.</title>
        <authorList>
            <person name="Lee Y."/>
            <person name="Cho C.H."/>
            <person name="Lee Y.M."/>
            <person name="Park S.I."/>
            <person name="Yang J.H."/>
            <person name="West J.A."/>
            <person name="Bhattacharya D."/>
            <person name="Yoon H.S."/>
        </authorList>
    </citation>
    <scope>NUCLEOTIDE SEQUENCE [LARGE SCALE GENOMIC DNA]</scope>
    <source>
        <strain evidence="7 8">CCMP1338</strain>
        <tissue evidence="7">Whole cell</tissue>
    </source>
</reference>
<dbReference type="InterPro" id="IPR004839">
    <property type="entry name" value="Aminotransferase_I/II_large"/>
</dbReference>
<evidence type="ECO:0000313" key="8">
    <source>
        <dbReference type="Proteomes" id="UP001157974"/>
    </source>
</evidence>
<dbReference type="InterPro" id="IPR051326">
    <property type="entry name" value="Kynurenine-oxoglutarate_AT"/>
</dbReference>
<keyword evidence="5" id="KW-0663">Pyridoxal phosphate</keyword>
<keyword evidence="3" id="KW-0032">Aminotransferase</keyword>
<evidence type="ECO:0000256" key="4">
    <source>
        <dbReference type="ARBA" id="ARBA00022679"/>
    </source>
</evidence>
<dbReference type="InterPro" id="IPR015424">
    <property type="entry name" value="PyrdxlP-dep_Trfase"/>
</dbReference>
<dbReference type="PANTHER" id="PTHR43807">
    <property type="entry name" value="FI04487P"/>
    <property type="match status" value="1"/>
</dbReference>
<comment type="similarity">
    <text evidence="2">Belongs to the class-I pyridoxal-phosphate-dependent aminotransferase family.</text>
</comment>
<keyword evidence="8" id="KW-1185">Reference proteome</keyword>
<comment type="cofactor">
    <cofactor evidence="1">
        <name>pyridoxal 5'-phosphate</name>
        <dbReference type="ChEBI" id="CHEBI:597326"/>
    </cofactor>
</comment>
<evidence type="ECO:0000259" key="6">
    <source>
        <dbReference type="Pfam" id="PF00155"/>
    </source>
</evidence>
<name>A0AAV8UMJ6_9RHOD</name>
<protein>
    <recommendedName>
        <fullName evidence="6">Aminotransferase class I/classII large domain-containing protein</fullName>
    </recommendedName>
</protein>
<gene>
    <name evidence="7" type="ORF">NDN08_000319</name>
</gene>
<evidence type="ECO:0000256" key="3">
    <source>
        <dbReference type="ARBA" id="ARBA00022576"/>
    </source>
</evidence>
<dbReference type="Proteomes" id="UP001157974">
    <property type="component" value="Unassembled WGS sequence"/>
</dbReference>
<keyword evidence="4" id="KW-0808">Transferase</keyword>
<dbReference type="InterPro" id="IPR015421">
    <property type="entry name" value="PyrdxlP-dep_Trfase_major"/>
</dbReference>
<comment type="caution">
    <text evidence="7">The sequence shown here is derived from an EMBL/GenBank/DDBJ whole genome shotgun (WGS) entry which is preliminary data.</text>
</comment>
<dbReference type="InterPro" id="IPR015422">
    <property type="entry name" value="PyrdxlP-dep_Trfase_small"/>
</dbReference>
<evidence type="ECO:0000256" key="1">
    <source>
        <dbReference type="ARBA" id="ARBA00001933"/>
    </source>
</evidence>
<dbReference type="GO" id="GO:0016212">
    <property type="term" value="F:kynurenine-oxoglutarate transaminase activity"/>
    <property type="evidence" value="ECO:0007669"/>
    <property type="project" value="TreeGrafter"/>
</dbReference>
<sequence length="515" mass="56461">MFLKDHYRSSSVNIISPACKSPIAMRRILKSLGAVRKVHGARAMDIAQKEKAVFVSGMSSAGNSKSVIHRGAGVATEEMAGDMPPRRASGLNKPTVWNEFTPLARATSAVNLGQGFPDCPPPAFVARAAAAAFQNPQVSMYAPTRGHPRLLEAIARKHSSQLKREIKGTANVLATVGASEGIFLAVQSFVEEGDEVVVIEPAFDLYFSSIQMANAVARHVPLRSKSEQPSSSSELHIDMDELESAFSQKTRLLILNSPHNPTGKVFTQDEKEQIARVLRKYPDCLVLSDEVYEHLTFDGAKHVPFAATAPDMWDRTISLYTFGKTFSATGWKLGWAVAPVNLIQRMVNIQQHIVFCVPHPIQEAAAEAMESAEKPYEGSSSYYEYVTDTFNRKKDKLLDILRKTSLVPMDPEGGLFIMCNTTGVKAFVGKLPEEEEAIISAGNLEIDPSTRNLSDYNFCRWMTMDEEDAAGFQEPVVGVTDFSITGSSSCDYSDSSCAPVHDESSSRMQLYSRSG</sequence>
<dbReference type="PANTHER" id="PTHR43807:SF20">
    <property type="entry name" value="FI04487P"/>
    <property type="match status" value="1"/>
</dbReference>
<accession>A0AAV8UMJ6</accession>
<dbReference type="Pfam" id="PF00155">
    <property type="entry name" value="Aminotran_1_2"/>
    <property type="match status" value="1"/>
</dbReference>
<dbReference type="SUPFAM" id="SSF53383">
    <property type="entry name" value="PLP-dependent transferases"/>
    <property type="match status" value="1"/>
</dbReference>
<feature type="domain" description="Aminotransferase class I/classII large" evidence="6">
    <location>
        <begin position="109"/>
        <end position="443"/>
    </location>
</feature>
<dbReference type="GO" id="GO:0005737">
    <property type="term" value="C:cytoplasm"/>
    <property type="evidence" value="ECO:0007669"/>
    <property type="project" value="TreeGrafter"/>
</dbReference>
<dbReference type="Gene3D" id="3.90.1150.10">
    <property type="entry name" value="Aspartate Aminotransferase, domain 1"/>
    <property type="match status" value="1"/>
</dbReference>
<evidence type="ECO:0000256" key="2">
    <source>
        <dbReference type="ARBA" id="ARBA00007441"/>
    </source>
</evidence>
<dbReference type="FunFam" id="3.40.640.10:FF:000024">
    <property type="entry name" value="Kynurenine--oxoglutarate transaminase 3"/>
    <property type="match status" value="1"/>
</dbReference>
<dbReference type="EMBL" id="JAMWBK010000006">
    <property type="protein sequence ID" value="KAJ8903785.1"/>
    <property type="molecule type" value="Genomic_DNA"/>
</dbReference>
<proteinExistence type="inferred from homology"/>
<dbReference type="AlphaFoldDB" id="A0AAV8UMJ6"/>
<evidence type="ECO:0000256" key="5">
    <source>
        <dbReference type="ARBA" id="ARBA00022898"/>
    </source>
</evidence>
<dbReference type="CDD" id="cd00609">
    <property type="entry name" value="AAT_like"/>
    <property type="match status" value="1"/>
</dbReference>
<organism evidence="7 8">
    <name type="scientific">Rhodosorus marinus</name>
    <dbReference type="NCBI Taxonomy" id="101924"/>
    <lineage>
        <taxon>Eukaryota</taxon>
        <taxon>Rhodophyta</taxon>
        <taxon>Stylonematophyceae</taxon>
        <taxon>Stylonematales</taxon>
        <taxon>Stylonemataceae</taxon>
        <taxon>Rhodosorus</taxon>
    </lineage>
</organism>